<dbReference type="Pfam" id="PF02759">
    <property type="entry name" value="RUN"/>
    <property type="match status" value="1"/>
</dbReference>
<dbReference type="SMART" id="SM00593">
    <property type="entry name" value="RUN"/>
    <property type="match status" value="1"/>
</dbReference>
<feature type="non-terminal residue" evidence="2">
    <location>
        <position position="1"/>
    </location>
</feature>
<dbReference type="SUPFAM" id="SSF140741">
    <property type="entry name" value="RUN domain-like"/>
    <property type="match status" value="1"/>
</dbReference>
<gene>
    <name evidence="2" type="ORF">M9458_015021</name>
</gene>
<comment type="caution">
    <text evidence="2">The sequence shown here is derived from an EMBL/GenBank/DDBJ whole genome shotgun (WGS) entry which is preliminary data.</text>
</comment>
<dbReference type="InterPro" id="IPR037213">
    <property type="entry name" value="Run_dom_sf"/>
</dbReference>
<evidence type="ECO:0000259" key="1">
    <source>
        <dbReference type="PROSITE" id="PS50826"/>
    </source>
</evidence>
<feature type="domain" description="RUN" evidence="1">
    <location>
        <begin position="1"/>
        <end position="55"/>
    </location>
</feature>
<sequence>DHLLHHWIALLAECPITAQMYEDMALIKDHSLVNSLIRVLQTLQEFNITLEASLVKGIGI</sequence>
<name>A0ABD0QP17_CIRMR</name>
<dbReference type="PROSITE" id="PS50826">
    <property type="entry name" value="RUN"/>
    <property type="match status" value="1"/>
</dbReference>
<dbReference type="Gene3D" id="1.20.58.900">
    <property type="match status" value="1"/>
</dbReference>
<keyword evidence="3" id="KW-1185">Reference proteome</keyword>
<dbReference type="InterPro" id="IPR004012">
    <property type="entry name" value="Run_dom"/>
</dbReference>
<dbReference type="PANTHER" id="PTHR46070">
    <property type="entry name" value="PINSTRIPE, ISOFORM A"/>
    <property type="match status" value="1"/>
</dbReference>
<dbReference type="EMBL" id="JAMKFB020000007">
    <property type="protein sequence ID" value="KAL0187922.1"/>
    <property type="molecule type" value="Genomic_DNA"/>
</dbReference>
<dbReference type="Proteomes" id="UP001529510">
    <property type="component" value="Unassembled WGS sequence"/>
</dbReference>
<proteinExistence type="predicted"/>
<accession>A0ABD0QP17</accession>
<evidence type="ECO:0000313" key="2">
    <source>
        <dbReference type="EMBL" id="KAL0187922.1"/>
    </source>
</evidence>
<organism evidence="2 3">
    <name type="scientific">Cirrhinus mrigala</name>
    <name type="common">Mrigala</name>
    <dbReference type="NCBI Taxonomy" id="683832"/>
    <lineage>
        <taxon>Eukaryota</taxon>
        <taxon>Metazoa</taxon>
        <taxon>Chordata</taxon>
        <taxon>Craniata</taxon>
        <taxon>Vertebrata</taxon>
        <taxon>Euteleostomi</taxon>
        <taxon>Actinopterygii</taxon>
        <taxon>Neopterygii</taxon>
        <taxon>Teleostei</taxon>
        <taxon>Ostariophysi</taxon>
        <taxon>Cypriniformes</taxon>
        <taxon>Cyprinidae</taxon>
        <taxon>Labeoninae</taxon>
        <taxon>Labeonini</taxon>
        <taxon>Cirrhinus</taxon>
    </lineage>
</organism>
<reference evidence="2 3" key="1">
    <citation type="submission" date="2024-05" db="EMBL/GenBank/DDBJ databases">
        <title>Genome sequencing and assembly of Indian major carp, Cirrhinus mrigala (Hamilton, 1822).</title>
        <authorList>
            <person name="Mohindra V."/>
            <person name="Chowdhury L.M."/>
            <person name="Lal K."/>
            <person name="Jena J.K."/>
        </authorList>
    </citation>
    <scope>NUCLEOTIDE SEQUENCE [LARGE SCALE GENOMIC DNA]</scope>
    <source>
        <strain evidence="2">CM1030</strain>
        <tissue evidence="2">Blood</tissue>
    </source>
</reference>
<dbReference type="InterPro" id="IPR047278">
    <property type="entry name" value="DEN5A/B"/>
</dbReference>
<dbReference type="AlphaFoldDB" id="A0ABD0QP17"/>
<dbReference type="PANTHER" id="PTHR46070:SF2">
    <property type="entry name" value="DENN DOMAIN-CONTAINING PROTEIN 5A"/>
    <property type="match status" value="1"/>
</dbReference>
<evidence type="ECO:0000313" key="3">
    <source>
        <dbReference type="Proteomes" id="UP001529510"/>
    </source>
</evidence>
<protein>
    <recommendedName>
        <fullName evidence="1">RUN domain-containing protein</fullName>
    </recommendedName>
</protein>